<evidence type="ECO:0000256" key="1">
    <source>
        <dbReference type="SAM" id="Phobius"/>
    </source>
</evidence>
<proteinExistence type="predicted"/>
<dbReference type="EMBL" id="LFZO01000003">
    <property type="protein sequence ID" value="KXT18759.1"/>
    <property type="molecule type" value="Genomic_DNA"/>
</dbReference>
<evidence type="ECO:0000313" key="2">
    <source>
        <dbReference type="EMBL" id="KXT18759.1"/>
    </source>
</evidence>
<dbReference type="PANTHER" id="PTHR35896">
    <property type="entry name" value="IG-LIKE DOMAIN-CONTAINING PROTEIN"/>
    <property type="match status" value="1"/>
</dbReference>
<dbReference type="Proteomes" id="UP000073492">
    <property type="component" value="Unassembled WGS sequence"/>
</dbReference>
<dbReference type="InterPro" id="IPR053008">
    <property type="entry name" value="Phomopsin_biosynth_assoc"/>
</dbReference>
<dbReference type="AlphaFoldDB" id="A0A139IVI8"/>
<sequence>MRSALAPQDLPTTKIVSKGGYVKLLQTGESSADEDPRHEHEFLWQKVALKRLLLTSVSLLCLLPTLGFAWICMRWAFFASRTDAFDPGYCGKNASEAKLLGCQFSLLTISWSPPHCHDESSSEEYRQWVHSADRKVRSFPYFFDDEGKWPVEDEEALSNHLGPLWTTREEHLGHCAFLQRLYFRAWLENRHLPEIMTGEHMAHCTEELTKELEGYYADLHLVDTPFGINYETCVKPGSKATYK</sequence>
<name>A0A139IVI8_9PEZI</name>
<gene>
    <name evidence="2" type="ORF">AC579_8213</name>
</gene>
<organism evidence="2 3">
    <name type="scientific">Pseudocercospora musae</name>
    <dbReference type="NCBI Taxonomy" id="113226"/>
    <lineage>
        <taxon>Eukaryota</taxon>
        <taxon>Fungi</taxon>
        <taxon>Dikarya</taxon>
        <taxon>Ascomycota</taxon>
        <taxon>Pezizomycotina</taxon>
        <taxon>Dothideomycetes</taxon>
        <taxon>Dothideomycetidae</taxon>
        <taxon>Mycosphaerellales</taxon>
        <taxon>Mycosphaerellaceae</taxon>
        <taxon>Pseudocercospora</taxon>
    </lineage>
</organism>
<keyword evidence="1" id="KW-1133">Transmembrane helix</keyword>
<keyword evidence="1" id="KW-0812">Transmembrane</keyword>
<evidence type="ECO:0000313" key="3">
    <source>
        <dbReference type="Proteomes" id="UP000073492"/>
    </source>
</evidence>
<reference evidence="2 3" key="1">
    <citation type="submission" date="2015-07" db="EMBL/GenBank/DDBJ databases">
        <title>Comparative genomics of the Sigatoka disease complex on banana suggests a link between parallel evolutionary changes in Pseudocercospora fijiensis and Pseudocercospora eumusae and increased virulence on the banana host.</title>
        <authorList>
            <person name="Chang T.-C."/>
            <person name="Salvucci A."/>
            <person name="Crous P.W."/>
            <person name="Stergiopoulos I."/>
        </authorList>
    </citation>
    <scope>NUCLEOTIDE SEQUENCE [LARGE SCALE GENOMIC DNA]</scope>
    <source>
        <strain evidence="2 3">CBS 116634</strain>
    </source>
</reference>
<keyword evidence="3" id="KW-1185">Reference proteome</keyword>
<dbReference type="STRING" id="113226.A0A139IVI8"/>
<comment type="caution">
    <text evidence="2">The sequence shown here is derived from an EMBL/GenBank/DDBJ whole genome shotgun (WGS) entry which is preliminary data.</text>
</comment>
<protein>
    <submittedName>
        <fullName evidence="2">Uncharacterized protein</fullName>
    </submittedName>
</protein>
<dbReference type="PANTHER" id="PTHR35896:SF3">
    <property type="entry name" value="MAJOR FACILITATOR SUPERFAMILY TRANSPORTER"/>
    <property type="match status" value="1"/>
</dbReference>
<accession>A0A139IVI8</accession>
<dbReference type="OrthoDB" id="3501153at2759"/>
<feature type="transmembrane region" description="Helical" evidence="1">
    <location>
        <begin position="52"/>
        <end position="77"/>
    </location>
</feature>
<keyword evidence="1" id="KW-0472">Membrane</keyword>